<proteinExistence type="predicted"/>
<keyword evidence="1" id="KW-0472">Membrane</keyword>
<evidence type="ECO:0000313" key="2">
    <source>
        <dbReference type="EMBL" id="VAW93711.1"/>
    </source>
</evidence>
<name>A0A3B0ZPW2_9ZZZZ</name>
<gene>
    <name evidence="2" type="ORF">MNBD_GAMMA23-686</name>
</gene>
<dbReference type="EMBL" id="UOFT01000034">
    <property type="protein sequence ID" value="VAW93711.1"/>
    <property type="molecule type" value="Genomic_DNA"/>
</dbReference>
<feature type="transmembrane region" description="Helical" evidence="1">
    <location>
        <begin position="12"/>
        <end position="30"/>
    </location>
</feature>
<sequence>MAKPSSRAKATGFKKVILLIFLILIAVFILKPKFDYTILNRLIAVIKVWGTVDIDINELSSGLSESDIIVMHPKLKLNCGYDSSVLGNRSCYTNVRRINDSDAWYLVFFLRTPN</sequence>
<reference evidence="2" key="1">
    <citation type="submission" date="2018-06" db="EMBL/GenBank/DDBJ databases">
        <authorList>
            <person name="Zhirakovskaya E."/>
        </authorList>
    </citation>
    <scope>NUCLEOTIDE SEQUENCE</scope>
</reference>
<organism evidence="2">
    <name type="scientific">hydrothermal vent metagenome</name>
    <dbReference type="NCBI Taxonomy" id="652676"/>
    <lineage>
        <taxon>unclassified sequences</taxon>
        <taxon>metagenomes</taxon>
        <taxon>ecological metagenomes</taxon>
    </lineage>
</organism>
<keyword evidence="1" id="KW-0812">Transmembrane</keyword>
<dbReference type="AlphaFoldDB" id="A0A3B0ZPW2"/>
<accession>A0A3B0ZPW2</accession>
<evidence type="ECO:0000256" key="1">
    <source>
        <dbReference type="SAM" id="Phobius"/>
    </source>
</evidence>
<keyword evidence="1" id="KW-1133">Transmembrane helix</keyword>
<protein>
    <submittedName>
        <fullName evidence="2">Uncharacterized protein</fullName>
    </submittedName>
</protein>